<name>A0A2X3GT36_9LIST</name>
<evidence type="ECO:0000313" key="2">
    <source>
        <dbReference type="Proteomes" id="UP000250257"/>
    </source>
</evidence>
<evidence type="ECO:0000313" key="1">
    <source>
        <dbReference type="EMBL" id="SQC62394.1"/>
    </source>
</evidence>
<dbReference type="Proteomes" id="UP000250257">
    <property type="component" value="Unassembled WGS sequence"/>
</dbReference>
<dbReference type="SUPFAM" id="SSF51735">
    <property type="entry name" value="NAD(P)-binding Rossmann-fold domains"/>
    <property type="match status" value="1"/>
</dbReference>
<dbReference type="AlphaFoldDB" id="A0A2X3GT36"/>
<organism evidence="1 2">
    <name type="scientific">Listeria fleischmannii subsp. fleischmannii</name>
    <dbReference type="NCBI Taxonomy" id="1671902"/>
    <lineage>
        <taxon>Bacteria</taxon>
        <taxon>Bacillati</taxon>
        <taxon>Bacillota</taxon>
        <taxon>Bacilli</taxon>
        <taxon>Bacillales</taxon>
        <taxon>Listeriaceae</taxon>
        <taxon>Listeria</taxon>
    </lineage>
</organism>
<protein>
    <submittedName>
        <fullName evidence="1">Homoserine dehydrogenase</fullName>
    </submittedName>
</protein>
<dbReference type="EMBL" id="UAWT01000001">
    <property type="protein sequence ID" value="SQC62394.1"/>
    <property type="molecule type" value="Genomic_DNA"/>
</dbReference>
<dbReference type="Gene3D" id="3.40.50.720">
    <property type="entry name" value="NAD(P)-binding Rossmann-like Domain"/>
    <property type="match status" value="1"/>
</dbReference>
<dbReference type="InterPro" id="IPR036291">
    <property type="entry name" value="NAD(P)-bd_dom_sf"/>
</dbReference>
<proteinExistence type="predicted"/>
<sequence length="60" mass="6583">MKANLQVGVLGFGTVGSGVIHILEEHQAKISQVTGYNITVKTVLVRDLEKIADTRRKVLH</sequence>
<accession>A0A2X3GT36</accession>
<reference evidence="1 2" key="1">
    <citation type="submission" date="2018-06" db="EMBL/GenBank/DDBJ databases">
        <authorList>
            <consortium name="Pathogen Informatics"/>
            <person name="Doyle S."/>
        </authorList>
    </citation>
    <scope>NUCLEOTIDE SEQUENCE [LARGE SCALE GENOMIC DNA]</scope>
    <source>
        <strain evidence="1 2">NCTC13940</strain>
    </source>
</reference>
<gene>
    <name evidence="1" type="ORF">NCTC13940_00163</name>
</gene>